<dbReference type="PANTHER" id="PTHR18968:SF13">
    <property type="entry name" value="ACETOLACTATE SYNTHASE CATALYTIC SUBUNIT, MITOCHONDRIAL"/>
    <property type="match status" value="1"/>
</dbReference>
<dbReference type="InterPro" id="IPR029061">
    <property type="entry name" value="THDP-binding"/>
</dbReference>
<dbReference type="InterPro" id="IPR012000">
    <property type="entry name" value="Thiamin_PyroP_enz_cen_dom"/>
</dbReference>
<dbReference type="InterPro" id="IPR029035">
    <property type="entry name" value="DHS-like_NAD/FAD-binding_dom"/>
</dbReference>
<evidence type="ECO:0000256" key="4">
    <source>
        <dbReference type="RuleBase" id="RU362132"/>
    </source>
</evidence>
<dbReference type="PANTHER" id="PTHR18968">
    <property type="entry name" value="THIAMINE PYROPHOSPHATE ENZYMES"/>
    <property type="match status" value="1"/>
</dbReference>
<dbReference type="InterPro" id="IPR000399">
    <property type="entry name" value="TPP-bd_CS"/>
</dbReference>
<dbReference type="Gene3D" id="3.40.50.970">
    <property type="match status" value="2"/>
</dbReference>
<dbReference type="Pfam" id="PF02776">
    <property type="entry name" value="TPP_enzyme_N"/>
    <property type="match status" value="1"/>
</dbReference>
<dbReference type="Pfam" id="PF00205">
    <property type="entry name" value="TPP_enzyme_M"/>
    <property type="match status" value="1"/>
</dbReference>
<dbReference type="GO" id="GO:0005948">
    <property type="term" value="C:acetolactate synthase complex"/>
    <property type="evidence" value="ECO:0007669"/>
    <property type="project" value="TreeGrafter"/>
</dbReference>
<gene>
    <name evidence="8" type="ORF">HF838_10260</name>
</gene>
<dbReference type="GO" id="GO:0050660">
    <property type="term" value="F:flavin adenine dinucleotide binding"/>
    <property type="evidence" value="ECO:0007669"/>
    <property type="project" value="TreeGrafter"/>
</dbReference>
<evidence type="ECO:0000259" key="7">
    <source>
        <dbReference type="Pfam" id="PF02776"/>
    </source>
</evidence>
<dbReference type="AlphaFoldDB" id="A0A848CYS9"/>
<comment type="caution">
    <text evidence="8">The sequence shown here is derived from an EMBL/GenBank/DDBJ whole genome shotgun (WGS) entry which is preliminary data.</text>
</comment>
<dbReference type="GO" id="GO:0000287">
    <property type="term" value="F:magnesium ion binding"/>
    <property type="evidence" value="ECO:0007669"/>
    <property type="project" value="InterPro"/>
</dbReference>
<evidence type="ECO:0000256" key="1">
    <source>
        <dbReference type="ARBA" id="ARBA00001964"/>
    </source>
</evidence>
<dbReference type="GO" id="GO:0003984">
    <property type="term" value="F:acetolactate synthase activity"/>
    <property type="evidence" value="ECO:0007669"/>
    <property type="project" value="TreeGrafter"/>
</dbReference>
<feature type="domain" description="Thiamine pyrophosphate enzyme central" evidence="5">
    <location>
        <begin position="191"/>
        <end position="328"/>
    </location>
</feature>
<dbReference type="InterPro" id="IPR012001">
    <property type="entry name" value="Thiamin_PyroP_enz_TPP-bd_dom"/>
</dbReference>
<reference evidence="8 9" key="1">
    <citation type="submission" date="2020-04" db="EMBL/GenBank/DDBJ databases">
        <authorList>
            <person name="Hitch T.C.A."/>
            <person name="Wylensek D."/>
            <person name="Clavel T."/>
        </authorList>
    </citation>
    <scope>NUCLEOTIDE SEQUENCE [LARGE SCALE GENOMIC DNA]</scope>
    <source>
        <strain evidence="8 9">WB01_D5_05</strain>
    </source>
</reference>
<proteinExistence type="inferred from homology"/>
<dbReference type="EMBL" id="JABAGO010000016">
    <property type="protein sequence ID" value="NME98642.1"/>
    <property type="molecule type" value="Genomic_DNA"/>
</dbReference>
<dbReference type="SUPFAM" id="SSF52518">
    <property type="entry name" value="Thiamin diphosphate-binding fold (THDP-binding)"/>
    <property type="match status" value="2"/>
</dbReference>
<comment type="cofactor">
    <cofactor evidence="1">
        <name>thiamine diphosphate</name>
        <dbReference type="ChEBI" id="CHEBI:58937"/>
    </cofactor>
</comment>
<dbReference type="RefSeq" id="WP_168975196.1">
    <property type="nucleotide sequence ID" value="NZ_JABAGO010000016.1"/>
</dbReference>
<evidence type="ECO:0000313" key="8">
    <source>
        <dbReference type="EMBL" id="NME98642.1"/>
    </source>
</evidence>
<dbReference type="GO" id="GO:0009097">
    <property type="term" value="P:isoleucine biosynthetic process"/>
    <property type="evidence" value="ECO:0007669"/>
    <property type="project" value="TreeGrafter"/>
</dbReference>
<dbReference type="GO" id="GO:0009099">
    <property type="term" value="P:L-valine biosynthetic process"/>
    <property type="evidence" value="ECO:0007669"/>
    <property type="project" value="TreeGrafter"/>
</dbReference>
<dbReference type="Proteomes" id="UP000561326">
    <property type="component" value="Unassembled WGS sequence"/>
</dbReference>
<evidence type="ECO:0000259" key="5">
    <source>
        <dbReference type="Pfam" id="PF00205"/>
    </source>
</evidence>
<dbReference type="SUPFAM" id="SSF52467">
    <property type="entry name" value="DHS-like NAD/FAD-binding domain"/>
    <property type="match status" value="1"/>
</dbReference>
<evidence type="ECO:0000313" key="9">
    <source>
        <dbReference type="Proteomes" id="UP000561326"/>
    </source>
</evidence>
<feature type="domain" description="Thiamine pyrophosphate enzyme N-terminal TPP-binding" evidence="7">
    <location>
        <begin position="3"/>
        <end position="108"/>
    </location>
</feature>
<dbReference type="CDD" id="cd07035">
    <property type="entry name" value="TPP_PYR_POX_like"/>
    <property type="match status" value="1"/>
</dbReference>
<dbReference type="Gene3D" id="3.40.50.1220">
    <property type="entry name" value="TPP-binding domain"/>
    <property type="match status" value="1"/>
</dbReference>
<dbReference type="Pfam" id="PF02775">
    <property type="entry name" value="TPP_enzyme_C"/>
    <property type="match status" value="1"/>
</dbReference>
<evidence type="ECO:0000256" key="3">
    <source>
        <dbReference type="ARBA" id="ARBA00023052"/>
    </source>
</evidence>
<dbReference type="InterPro" id="IPR045229">
    <property type="entry name" value="TPP_enz"/>
</dbReference>
<dbReference type="InterPro" id="IPR011766">
    <property type="entry name" value="TPP_enzyme_TPP-bd"/>
</dbReference>
<evidence type="ECO:0000259" key="6">
    <source>
        <dbReference type="Pfam" id="PF02775"/>
    </source>
</evidence>
<comment type="similarity">
    <text evidence="2 4">Belongs to the TPP enzyme family.</text>
</comment>
<dbReference type="CDD" id="cd00568">
    <property type="entry name" value="TPP_enzymes"/>
    <property type="match status" value="1"/>
</dbReference>
<evidence type="ECO:0000256" key="2">
    <source>
        <dbReference type="ARBA" id="ARBA00007812"/>
    </source>
</evidence>
<dbReference type="PROSITE" id="PS00187">
    <property type="entry name" value="TPP_ENZYMES"/>
    <property type="match status" value="1"/>
</dbReference>
<sequence>MKKVSTLLVQHLLEWGVTHVFGIPGKPVTPFIKELDEKGITFVLSKHEAGAGYEAAGYAMANKTMGVAIGTSGPGATNLLTAAGQAKAYHLPVLFLTGHPSMRSTGQALGQDSTFFGTDVVRMFESVTRFSARVERGELFRMYFEHAVAKAYEGSKGPVHLSIPADVLAEEIESFALPLPSHAPSVMSTKLKQAVEIVQSAKRPVLFVGKGVHAAEAYGELEALAYRLQIPVMTTPGGKGAFQSNHPLSLGAFGLGGTETAKAYLEEGIDVMIVLGTKLSDMSLAGFHPGLYPKKIIQFDADPTFIGKSLPVPTISIIGDIKVNLQMLLEHLPNKKDNRMFEMQAPSDEMVHTSSTDEYMSAAHVMQVLRSELPGNTVVFGDDGSHTFYAIRHFDITKPGTFFFDDVFGAMGHGIGYAVGAKIALPNTPVVCLTGDGCTFMHGAEISTAVEYEAHVIFVILNNGRLDMVDKGMAKHLGHAVGTTYRIPLHIAEYAAAMGASSFRCEREEQLREAVQTALREPKTTVIEIMVDPFEIPPTMSRG</sequence>
<organism evidence="8 9">
    <name type="scientific">Aneurinibacillus aneurinilyticus</name>
    <name type="common">Bacillus aneurinolyticus</name>
    <dbReference type="NCBI Taxonomy" id="1391"/>
    <lineage>
        <taxon>Bacteria</taxon>
        <taxon>Bacillati</taxon>
        <taxon>Bacillota</taxon>
        <taxon>Bacilli</taxon>
        <taxon>Bacillales</taxon>
        <taxon>Paenibacillaceae</taxon>
        <taxon>Aneurinibacillus group</taxon>
        <taxon>Aneurinibacillus</taxon>
    </lineage>
</organism>
<keyword evidence="3 4" id="KW-0786">Thiamine pyrophosphate</keyword>
<name>A0A848CYS9_ANEAE</name>
<accession>A0A848CYS9</accession>
<dbReference type="GO" id="GO:0030976">
    <property type="term" value="F:thiamine pyrophosphate binding"/>
    <property type="evidence" value="ECO:0007669"/>
    <property type="project" value="InterPro"/>
</dbReference>
<protein>
    <submittedName>
        <fullName evidence="8">Thiamine pyrophosphate-binding protein</fullName>
    </submittedName>
</protein>
<feature type="domain" description="Thiamine pyrophosphate enzyme TPP-binding" evidence="6">
    <location>
        <begin position="384"/>
        <end position="529"/>
    </location>
</feature>